<proteinExistence type="predicted"/>
<reference evidence="1 2" key="1">
    <citation type="submission" date="2019-08" db="EMBL/GenBank/DDBJ databases">
        <title>Draft genome sequences of two oriental melons (Cucumis melo L. var makuwa).</title>
        <authorList>
            <person name="Kwon S.-Y."/>
        </authorList>
    </citation>
    <scope>NUCLEOTIDE SEQUENCE [LARGE SCALE GENOMIC DNA]</scope>
    <source>
        <strain evidence="2">cv. SW 3</strain>
        <tissue evidence="1">Leaf</tissue>
    </source>
</reference>
<gene>
    <name evidence="1" type="ORF">E6C27_scaffold239G00680</name>
</gene>
<accession>A0A5A7SWU0</accession>
<evidence type="ECO:0000313" key="2">
    <source>
        <dbReference type="Proteomes" id="UP000321393"/>
    </source>
</evidence>
<sequence>MYPRRFALCVGMMSRIRTFSDAVMMRRESSVNHITKKKERVKVRDELLPPCPVAIALAAIRPCHRLSPCIKSQSTPEGSQPLSGMRYAIRFWIDDQATRKALVGDASRRSVKRRVRAIP</sequence>
<organism evidence="1 2">
    <name type="scientific">Cucumis melo var. makuwa</name>
    <name type="common">Oriental melon</name>
    <dbReference type="NCBI Taxonomy" id="1194695"/>
    <lineage>
        <taxon>Eukaryota</taxon>
        <taxon>Viridiplantae</taxon>
        <taxon>Streptophyta</taxon>
        <taxon>Embryophyta</taxon>
        <taxon>Tracheophyta</taxon>
        <taxon>Spermatophyta</taxon>
        <taxon>Magnoliopsida</taxon>
        <taxon>eudicotyledons</taxon>
        <taxon>Gunneridae</taxon>
        <taxon>Pentapetalae</taxon>
        <taxon>rosids</taxon>
        <taxon>fabids</taxon>
        <taxon>Cucurbitales</taxon>
        <taxon>Cucurbitaceae</taxon>
        <taxon>Benincaseae</taxon>
        <taxon>Cucumis</taxon>
    </lineage>
</organism>
<evidence type="ECO:0000313" key="1">
    <source>
        <dbReference type="EMBL" id="KAA0033629.1"/>
    </source>
</evidence>
<dbReference type="Proteomes" id="UP000321393">
    <property type="component" value="Unassembled WGS sequence"/>
</dbReference>
<protein>
    <submittedName>
        <fullName evidence="1">NBS-LRR type resistance protein</fullName>
    </submittedName>
</protein>
<comment type="caution">
    <text evidence="1">The sequence shown here is derived from an EMBL/GenBank/DDBJ whole genome shotgun (WGS) entry which is preliminary data.</text>
</comment>
<dbReference type="AlphaFoldDB" id="A0A5A7SWU0"/>
<name>A0A5A7SWU0_CUCMM</name>
<dbReference type="EMBL" id="SSTE01020817">
    <property type="protein sequence ID" value="KAA0033629.1"/>
    <property type="molecule type" value="Genomic_DNA"/>
</dbReference>